<keyword evidence="2" id="KW-1185">Reference proteome</keyword>
<proteinExistence type="predicted"/>
<evidence type="ECO:0000313" key="2">
    <source>
        <dbReference type="Proteomes" id="UP000447434"/>
    </source>
</evidence>
<dbReference type="PANTHER" id="PTHR22761:SF7">
    <property type="entry name" value="SNF7 FAMILY PROTEIN"/>
    <property type="match status" value="1"/>
</dbReference>
<reference evidence="2" key="1">
    <citation type="journal article" date="2020" name="Nat. Commun.">
        <title>Genome sequence of the cluster root forming white lupin.</title>
        <authorList>
            <person name="Hufnagel B."/>
            <person name="Marques A."/>
            <person name="Soriano A."/>
            <person name="Marques L."/>
            <person name="Divol F."/>
            <person name="Doumas P."/>
            <person name="Sallet E."/>
            <person name="Mancinotti D."/>
            <person name="Carrere S."/>
            <person name="Marande W."/>
            <person name="Arribat S."/>
            <person name="Keller J."/>
            <person name="Huneau C."/>
            <person name="Blein T."/>
            <person name="Aime D."/>
            <person name="Laguerre M."/>
            <person name="Taylor J."/>
            <person name="Schubert V."/>
            <person name="Nelson M."/>
            <person name="Geu-Flores F."/>
            <person name="Crespi M."/>
            <person name="Gallardo-Guerrero K."/>
            <person name="Delaux P.-M."/>
            <person name="Salse J."/>
            <person name="Berges H."/>
            <person name="Guyot R."/>
            <person name="Gouzy J."/>
            <person name="Peret B."/>
        </authorList>
    </citation>
    <scope>NUCLEOTIDE SEQUENCE [LARGE SCALE GENOMIC DNA]</scope>
    <source>
        <strain evidence="2">cv. Amiga</strain>
    </source>
</reference>
<dbReference type="EMBL" id="WOCE01000018">
    <property type="protein sequence ID" value="KAE9593745.1"/>
    <property type="molecule type" value="Genomic_DNA"/>
</dbReference>
<dbReference type="GO" id="GO:0032511">
    <property type="term" value="P:late endosome to vacuole transport via multivesicular body sorting pathway"/>
    <property type="evidence" value="ECO:0007669"/>
    <property type="project" value="TreeGrafter"/>
</dbReference>
<dbReference type="PANTHER" id="PTHR22761">
    <property type="entry name" value="CHARGED MULTIVESICULAR BODY PROTEIN"/>
    <property type="match status" value="1"/>
</dbReference>
<dbReference type="Pfam" id="PF03357">
    <property type="entry name" value="Snf7"/>
    <property type="match status" value="1"/>
</dbReference>
<dbReference type="GO" id="GO:0005771">
    <property type="term" value="C:multivesicular body"/>
    <property type="evidence" value="ECO:0007669"/>
    <property type="project" value="TreeGrafter"/>
</dbReference>
<gene>
    <name evidence="1" type="ORF">Lalb_Chr18g0046351</name>
</gene>
<organism evidence="1 2">
    <name type="scientific">Lupinus albus</name>
    <name type="common">White lupine</name>
    <name type="synonym">Lupinus termis</name>
    <dbReference type="NCBI Taxonomy" id="3870"/>
    <lineage>
        <taxon>Eukaryota</taxon>
        <taxon>Viridiplantae</taxon>
        <taxon>Streptophyta</taxon>
        <taxon>Embryophyta</taxon>
        <taxon>Tracheophyta</taxon>
        <taxon>Spermatophyta</taxon>
        <taxon>Magnoliopsida</taxon>
        <taxon>eudicotyledons</taxon>
        <taxon>Gunneridae</taxon>
        <taxon>Pentapetalae</taxon>
        <taxon>rosids</taxon>
        <taxon>fabids</taxon>
        <taxon>Fabales</taxon>
        <taxon>Fabaceae</taxon>
        <taxon>Papilionoideae</taxon>
        <taxon>50 kb inversion clade</taxon>
        <taxon>genistoids sensu lato</taxon>
        <taxon>core genistoids</taxon>
        <taxon>Genisteae</taxon>
        <taxon>Lupinus</taxon>
    </lineage>
</organism>
<accession>A0A6A5P3Z0</accession>
<dbReference type="GO" id="GO:0009898">
    <property type="term" value="C:cytoplasmic side of plasma membrane"/>
    <property type="evidence" value="ECO:0007669"/>
    <property type="project" value="TreeGrafter"/>
</dbReference>
<dbReference type="OrthoDB" id="10250120at2759"/>
<dbReference type="Pfam" id="PF25880">
    <property type="entry name" value="WHD_CHMP7_1st"/>
    <property type="match status" value="1"/>
</dbReference>
<dbReference type="Proteomes" id="UP000447434">
    <property type="component" value="Chromosome 18"/>
</dbReference>
<dbReference type="AlphaFoldDB" id="A0A6A5P3Z0"/>
<dbReference type="Gene3D" id="6.10.140.1230">
    <property type="match status" value="1"/>
</dbReference>
<dbReference type="InterPro" id="IPR005024">
    <property type="entry name" value="Snf7_fam"/>
</dbReference>
<dbReference type="GO" id="GO:0006900">
    <property type="term" value="P:vesicle budding from membrane"/>
    <property type="evidence" value="ECO:0007669"/>
    <property type="project" value="TreeGrafter"/>
</dbReference>
<comment type="caution">
    <text evidence="1">The sequence shown here is derived from an EMBL/GenBank/DDBJ whole genome shotgun (WGS) entry which is preliminary data.</text>
</comment>
<protein>
    <submittedName>
        <fullName evidence="1">Putative Snf7 family protein</fullName>
    </submittedName>
</protein>
<evidence type="ECO:0000313" key="1">
    <source>
        <dbReference type="EMBL" id="KAE9593745.1"/>
    </source>
</evidence>
<sequence length="429" mass="48473">MDSIRVRDFIENEVPNWNDEVVSVARFKAFSGQRSDWEPRFVFWRDLIIKVATHFQLLLIRPSQVKNDWFNRGGLTPLCLDHVLSLMYNEGDITRTVDLADPMSGRLSQLLRKVSNLITRPASPDIRSEECVIVTTLLKDKAAEVVKHLSESHWTSSCIITMKKFQGICGGPEEASAILRYLSGCGIAQYLSAHKKEFVEGVKFFLSGAALSGISNLDFDVLHLIWTTEKLQQQLDVIDRRYESSRKSAMASLHSGNRKLALRYAREMKLFNQSREKCSSLLNRVEEVLGVIADAESTKKVSEAMQIGARAIKENKISVEDVDLCLRDLQESIDSQKEIERVLEQTPSYTDMDDEDIEEEFKNLELDIVEESQVHTPAPEKACTGAEERATEVLNDAFSNLKLSDGKLRITQVASSGDKEPKKLEMEAV</sequence>
<name>A0A6A5P3Z0_LUPAL</name>
<dbReference type="GO" id="GO:0000815">
    <property type="term" value="C:ESCRT III complex"/>
    <property type="evidence" value="ECO:0007669"/>
    <property type="project" value="TreeGrafter"/>
</dbReference>